<proteinExistence type="predicted"/>
<evidence type="ECO:0000256" key="1">
    <source>
        <dbReference type="SAM" id="Phobius"/>
    </source>
</evidence>
<dbReference type="Proteomes" id="UP000279089">
    <property type="component" value="Unassembled WGS sequence"/>
</dbReference>
<comment type="caution">
    <text evidence="2">The sequence shown here is derived from an EMBL/GenBank/DDBJ whole genome shotgun (WGS) entry which is preliminary data.</text>
</comment>
<gene>
    <name evidence="2" type="ORF">EG028_19380</name>
</gene>
<dbReference type="EMBL" id="RMBX01000011">
    <property type="protein sequence ID" value="RPD39292.1"/>
    <property type="molecule type" value="Genomic_DNA"/>
</dbReference>
<keyword evidence="1" id="KW-0472">Membrane</keyword>
<feature type="transmembrane region" description="Helical" evidence="1">
    <location>
        <begin position="6"/>
        <end position="22"/>
    </location>
</feature>
<organism evidence="2 3">
    <name type="scientific">Chitinophaga barathri</name>
    <dbReference type="NCBI Taxonomy" id="1647451"/>
    <lineage>
        <taxon>Bacteria</taxon>
        <taxon>Pseudomonadati</taxon>
        <taxon>Bacteroidota</taxon>
        <taxon>Chitinophagia</taxon>
        <taxon>Chitinophagales</taxon>
        <taxon>Chitinophagaceae</taxon>
        <taxon>Chitinophaga</taxon>
    </lineage>
</organism>
<feature type="transmembrane region" description="Helical" evidence="1">
    <location>
        <begin position="34"/>
        <end position="57"/>
    </location>
</feature>
<keyword evidence="1" id="KW-0812">Transmembrane</keyword>
<name>A0A3N4M7A4_9BACT</name>
<accession>A0A3N4M7A4</accession>
<protein>
    <submittedName>
        <fullName evidence="2">Uncharacterized protein</fullName>
    </submittedName>
</protein>
<evidence type="ECO:0000313" key="3">
    <source>
        <dbReference type="Proteomes" id="UP000279089"/>
    </source>
</evidence>
<keyword evidence="3" id="KW-1185">Reference proteome</keyword>
<evidence type="ECO:0000313" key="2">
    <source>
        <dbReference type="EMBL" id="RPD39292.1"/>
    </source>
</evidence>
<sequence>MKTVTIIGGITGIIMAVIAYFAELNSWMSIEAIVTIGFAGYVLIITAIAYFLLAWLYKGSKKLDVL</sequence>
<reference evidence="3" key="1">
    <citation type="submission" date="2018-11" db="EMBL/GenBank/DDBJ databases">
        <title>Chitinophaga lutea sp.nov., isolate from arsenic contaminated soil.</title>
        <authorList>
            <person name="Zong Y."/>
        </authorList>
    </citation>
    <scope>NUCLEOTIDE SEQUENCE [LARGE SCALE GENOMIC DNA]</scope>
    <source>
        <strain evidence="3">YLT18</strain>
    </source>
</reference>
<dbReference type="OrthoDB" id="680593at2"/>
<dbReference type="RefSeq" id="WP_120517934.1">
    <property type="nucleotide sequence ID" value="NZ_QXZY01000011.1"/>
</dbReference>
<keyword evidence="1" id="KW-1133">Transmembrane helix</keyword>
<dbReference type="AlphaFoldDB" id="A0A3N4M7A4"/>